<dbReference type="AlphaFoldDB" id="A0A1F7XWS4"/>
<evidence type="ECO:0000313" key="2">
    <source>
        <dbReference type="Proteomes" id="UP000178446"/>
    </source>
</evidence>
<name>A0A1F7XWS4_9BACT</name>
<protein>
    <submittedName>
        <fullName evidence="1">Uncharacterized protein</fullName>
    </submittedName>
</protein>
<dbReference type="Proteomes" id="UP000178446">
    <property type="component" value="Unassembled WGS sequence"/>
</dbReference>
<proteinExistence type="predicted"/>
<evidence type="ECO:0000313" key="1">
    <source>
        <dbReference type="EMBL" id="OGM19400.1"/>
    </source>
</evidence>
<organism evidence="1 2">
    <name type="scientific">Candidatus Woesebacteria bacterium RIFCSPHIGHO2_01_FULL_37_10</name>
    <dbReference type="NCBI Taxonomy" id="1802489"/>
    <lineage>
        <taxon>Bacteria</taxon>
        <taxon>Candidatus Woeseibacteriota</taxon>
    </lineage>
</organism>
<reference evidence="1 2" key="1">
    <citation type="journal article" date="2016" name="Nat. Commun.">
        <title>Thousands of microbial genomes shed light on interconnected biogeochemical processes in an aquifer system.</title>
        <authorList>
            <person name="Anantharaman K."/>
            <person name="Brown C.T."/>
            <person name="Hug L.A."/>
            <person name="Sharon I."/>
            <person name="Castelle C.J."/>
            <person name="Probst A.J."/>
            <person name="Thomas B.C."/>
            <person name="Singh A."/>
            <person name="Wilkins M.J."/>
            <person name="Karaoz U."/>
            <person name="Brodie E.L."/>
            <person name="Williams K.H."/>
            <person name="Hubbard S.S."/>
            <person name="Banfield J.F."/>
        </authorList>
    </citation>
    <scope>NUCLEOTIDE SEQUENCE [LARGE SCALE GENOMIC DNA]</scope>
</reference>
<dbReference type="EMBL" id="MGGB01000012">
    <property type="protein sequence ID" value="OGM19400.1"/>
    <property type="molecule type" value="Genomic_DNA"/>
</dbReference>
<comment type="caution">
    <text evidence="1">The sequence shown here is derived from an EMBL/GenBank/DDBJ whole genome shotgun (WGS) entry which is preliminary data.</text>
</comment>
<gene>
    <name evidence="1" type="ORF">A2685_01950</name>
</gene>
<sequence>MKKEELRQIFGKAGDLKPPLEEMFGNAYLDYPDDSERIPQELAGLSVHNVTNLVTRATELAPEINCRTNQSFIVTHVGSYMAGGNSPVTHEAWWQVIKHMDNCNNGPCRTVYMIACRDKYLNPEAMSETYGDLIKNWKVE</sequence>
<accession>A0A1F7XWS4</accession>